<keyword evidence="3" id="KW-0238">DNA-binding</keyword>
<protein>
    <submittedName>
        <fullName evidence="3">Arc family DNA-binding protein</fullName>
    </submittedName>
</protein>
<dbReference type="InterPro" id="IPR010985">
    <property type="entry name" value="Ribbon_hlx_hlx"/>
</dbReference>
<dbReference type="EMBL" id="JARJJS010000001">
    <property type="protein sequence ID" value="MDF4024115.1"/>
    <property type="molecule type" value="Genomic_DNA"/>
</dbReference>
<dbReference type="Pfam" id="PF03869">
    <property type="entry name" value="Arc"/>
    <property type="match status" value="1"/>
</dbReference>
<dbReference type="GO" id="GO:0003677">
    <property type="term" value="F:DNA binding"/>
    <property type="evidence" value="ECO:0007669"/>
    <property type="project" value="UniProtKB-KW"/>
</dbReference>
<dbReference type="Proteomes" id="UP001528850">
    <property type="component" value="Unassembled WGS sequence"/>
</dbReference>
<proteinExistence type="predicted"/>
<comment type="caution">
    <text evidence="3">The sequence shown here is derived from an EMBL/GenBank/DDBJ whole genome shotgun (WGS) entry which is preliminary data.</text>
</comment>
<accession>A0ABT6B7W0</accession>
<reference evidence="3 4" key="1">
    <citation type="journal article" date="2024" name="Curr. Microbiol.">
        <title>Luteibacter sahnii sp. nov., A Novel Yellow-Colored Xanthomonadin Pigment Producing Probiotic Bacterium from Healthy Rice Seed Microbiome.</title>
        <authorList>
            <person name="Jaiswal G."/>
            <person name="Rana R."/>
            <person name="Nayak P.K."/>
            <person name="Chouhan R."/>
            <person name="Gandhi S.G."/>
            <person name="Patel H.K."/>
            <person name="Patil P.B."/>
        </authorList>
    </citation>
    <scope>NUCLEOTIDE SEQUENCE [LARGE SCALE GENOMIC DNA]</scope>
    <source>
        <strain evidence="3 4">PPL201</strain>
    </source>
</reference>
<dbReference type="InterPro" id="IPR013321">
    <property type="entry name" value="Arc_rbn_hlx_hlx"/>
</dbReference>
<evidence type="ECO:0000256" key="1">
    <source>
        <dbReference type="SAM" id="MobiDB-lite"/>
    </source>
</evidence>
<sequence>MARTDPQVNFRIPLDLNEKLKRAAAANNRSITAELVHRLEQSFKLPVLHADPAVVEWAMTDFVERQEKIHAEMSENEIADLQSIVFTDHGLRALREQLAETQAAAEESLATLLKSVEDIKRAVSAAERKRVPKRSSNSRKPSSSD</sequence>
<evidence type="ECO:0000313" key="4">
    <source>
        <dbReference type="Proteomes" id="UP001528850"/>
    </source>
</evidence>
<evidence type="ECO:0000259" key="2">
    <source>
        <dbReference type="Pfam" id="PF03869"/>
    </source>
</evidence>
<keyword evidence="4" id="KW-1185">Reference proteome</keyword>
<feature type="domain" description="Arc-like DNA binding" evidence="2">
    <location>
        <begin position="2"/>
        <end position="44"/>
    </location>
</feature>
<gene>
    <name evidence="3" type="ORF">P3W24_03905</name>
</gene>
<evidence type="ECO:0000313" key="3">
    <source>
        <dbReference type="EMBL" id="MDF4024115.1"/>
    </source>
</evidence>
<organism evidence="3 4">
    <name type="scientific">Luteibacter sahnii</name>
    <dbReference type="NCBI Taxonomy" id="3021977"/>
    <lineage>
        <taxon>Bacteria</taxon>
        <taxon>Pseudomonadati</taxon>
        <taxon>Pseudomonadota</taxon>
        <taxon>Gammaproteobacteria</taxon>
        <taxon>Lysobacterales</taxon>
        <taxon>Rhodanobacteraceae</taxon>
        <taxon>Luteibacter</taxon>
    </lineage>
</organism>
<name>A0ABT6B7W0_9GAMM</name>
<dbReference type="InterPro" id="IPR005569">
    <property type="entry name" value="Arc_DNA-bd_dom"/>
</dbReference>
<dbReference type="Gene3D" id="1.10.1220.10">
    <property type="entry name" value="Met repressor-like"/>
    <property type="match status" value="1"/>
</dbReference>
<dbReference type="SUPFAM" id="SSF47598">
    <property type="entry name" value="Ribbon-helix-helix"/>
    <property type="match status" value="1"/>
</dbReference>
<feature type="region of interest" description="Disordered" evidence="1">
    <location>
        <begin position="124"/>
        <end position="145"/>
    </location>
</feature>